<dbReference type="InterPro" id="IPR020472">
    <property type="entry name" value="WD40_PAC1"/>
</dbReference>
<dbReference type="InterPro" id="IPR015943">
    <property type="entry name" value="WD40/YVTN_repeat-like_dom_sf"/>
</dbReference>
<dbReference type="InterPro" id="IPR008271">
    <property type="entry name" value="Ser/Thr_kinase_AS"/>
</dbReference>
<evidence type="ECO:0000256" key="1">
    <source>
        <dbReference type="ARBA" id="ARBA00022574"/>
    </source>
</evidence>
<keyword evidence="3 6" id="KW-0547">Nucleotide-binding</keyword>
<keyword evidence="7" id="KW-0175">Coiled coil</keyword>
<evidence type="ECO:0000256" key="8">
    <source>
        <dbReference type="SAM" id="MobiDB-lite"/>
    </source>
</evidence>
<dbReference type="InterPro" id="IPR011009">
    <property type="entry name" value="Kinase-like_dom_sf"/>
</dbReference>
<evidence type="ECO:0000256" key="4">
    <source>
        <dbReference type="ARBA" id="ARBA00022840"/>
    </source>
</evidence>
<organism evidence="10 11">
    <name type="scientific">Neorhodopirellula lusitana</name>
    <dbReference type="NCBI Taxonomy" id="445327"/>
    <lineage>
        <taxon>Bacteria</taxon>
        <taxon>Pseudomonadati</taxon>
        <taxon>Planctomycetota</taxon>
        <taxon>Planctomycetia</taxon>
        <taxon>Pirellulales</taxon>
        <taxon>Pirellulaceae</taxon>
        <taxon>Neorhodopirellula</taxon>
    </lineage>
</organism>
<evidence type="ECO:0000256" key="2">
    <source>
        <dbReference type="ARBA" id="ARBA00022737"/>
    </source>
</evidence>
<accession>A0ABY1Q429</accession>
<dbReference type="RefSeq" id="WP_283432623.1">
    <property type="nucleotide sequence ID" value="NZ_FXUG01000005.1"/>
</dbReference>
<feature type="repeat" description="WD" evidence="5">
    <location>
        <begin position="1845"/>
        <end position="1881"/>
    </location>
</feature>
<dbReference type="SUPFAM" id="SSF50998">
    <property type="entry name" value="Quinoprotein alcohol dehydrogenase-like"/>
    <property type="match status" value="1"/>
</dbReference>
<keyword evidence="1 5" id="KW-0853">WD repeat</keyword>
<evidence type="ECO:0000313" key="10">
    <source>
        <dbReference type="EMBL" id="SMP56426.1"/>
    </source>
</evidence>
<dbReference type="Gene3D" id="1.10.510.10">
    <property type="entry name" value="Transferase(Phosphotransferase) domain 1"/>
    <property type="match status" value="1"/>
</dbReference>
<evidence type="ECO:0000256" key="5">
    <source>
        <dbReference type="PROSITE-ProRule" id="PRU00221"/>
    </source>
</evidence>
<feature type="repeat" description="WD" evidence="5">
    <location>
        <begin position="1140"/>
        <end position="1181"/>
    </location>
</feature>
<feature type="region of interest" description="Disordered" evidence="8">
    <location>
        <begin position="1234"/>
        <end position="1259"/>
    </location>
</feature>
<dbReference type="Gene3D" id="2.130.10.10">
    <property type="entry name" value="YVTN repeat-like/Quinoprotein amine dehydrogenase"/>
    <property type="match status" value="6"/>
</dbReference>
<feature type="repeat" description="WD" evidence="5">
    <location>
        <begin position="1051"/>
        <end position="1092"/>
    </location>
</feature>
<feature type="compositionally biased region" description="Polar residues" evidence="8">
    <location>
        <begin position="1242"/>
        <end position="1252"/>
    </location>
</feature>
<keyword evidence="2" id="KW-0677">Repeat</keyword>
<dbReference type="PROSITE" id="PS50082">
    <property type="entry name" value="WD_REPEATS_2"/>
    <property type="match status" value="8"/>
</dbReference>
<dbReference type="PROSITE" id="PS50294">
    <property type="entry name" value="WD_REPEATS_REGION"/>
    <property type="match status" value="4"/>
</dbReference>
<proteinExistence type="predicted"/>
<dbReference type="InterPro" id="IPR019775">
    <property type="entry name" value="WD40_repeat_CS"/>
</dbReference>
<feature type="repeat" description="WD" evidence="5">
    <location>
        <begin position="1705"/>
        <end position="1753"/>
    </location>
</feature>
<sequence length="1939" mass="208513">MTDDKSSNSKTESDPPEFDPDATVEELGDDPNATVADTGQDDPNATVADAEAFDPDATVAETELDDPNATVLETEDVDLDATVEETTPFDPDATVLEDPNFDPDFDPNATVAEDDSDRTVVEVDLDATVEEDPLAGTVLDETAAFDASDAQSQSRLDETAETIAGLSAHLASSSQTDDDDGFDTGPVDDDATLQWDTADHGSTVDLDAKESPILVGRNLGQTINPRELSPAEADYWQGICDEFAEGGSGVKSAVTSLPPAIDRTIVETRLQIRSQSVATQLQGENEAADYRLVRLLGRGGMGNVFVARQGSLDRLIAVKVIRPLEKDKREKLAAEGKLDKVEQNRRQQFLTEAVVTGDLDHPNIVPIHDVAVSGDSTLFYSMKRVVGTPWSEVIHEKSRDENVEILIKVADAIGFAHTRGVVHRDIKPENVMLGDFGVVMVMDWGIALAKPEFEKLDSITPATGLGGTPSMMSPEMAIGPIEEIGPAADIYLLGATLFMIVTGKPPHHAANVSMCLRAVATNQIRDFDQKHRGELMNIAMKAMATNPADRYPDTKSFQDALREYRSHAESISLASRAEEDHQDAIKNASYSSFSRAQFGFEEAIALWPGNQIASDGLHQNRIDHARAAYANHDYDLGLTLLDENEPDHADLLARLKEALRQRRQRESRFGLLKKTAAALLAFILIGGSGAIYKIDLERTRATENAMLAKREAKIANTERLRADKNAEEAIINGKLAVQKEQEARLNAERANVNAQKAETNAKIASENAELAKRNAEDAKRQSAAAQASAKVARLAQSQAEYESYASKIGLTKARIDRNEFSEARRLIQELSKGKPADEVPWEIRYLSSLANQATASASAPAPLVHLALPQAKPDGRRSGLVAMADGTIASIQVNAETNLLKIGPQVELPGGANATAIAVSENTSGAFVGDELGNIHVVLPTDDLASLDTTSLGSILKGHSDAITAVQPIDDRFLVSASQDRTVRVWDLTTSRPNRSTATLWHIAPVVAVSTVPTADGTLIAAAVSERGVGHVVLWKSSETTPNQFERIGVLDGFDTALTSVRISSNGDQVATGEAGGVVKVWTVSKLKRRETEALVQRAVQAVASGKRPSNNTSAQRSDAVTILGSISDSSTEGKSPDVSPAHTSPVRQLRFSSDGQSLLSSGDDYLANVWTNHAGTLPRTSDWIRTQQLRGHGGPVQDASWLESDTNPDVTKVLTVSTDRSARLWTVNHNDRESLNKKINKQTSANDTSRTSLKKSGLAAPVHDDEIWSASLSADGQQIVTASRDRTAKVLALNPLGSGYELTTQLTPDQEDSQSVTAPSQRQLQEGSPFRAMSMKTDPQRKYLFVGGADSIIRIWDIAQGTEVGTIAGTGLNNILAIAPDTRGGNRQSDSSGPIWILTGSSTEGTSAMIWSWDPTTRRSRLMHRLKGHEETVAAVALSRDGRSAITGDRAGRVILWNVASGQPIGEPIDLLRGTRINDAVFDHKQNSVWLAADDERLSEIDLDARRIVRQFDHQGFVTQVQISEDGTQALTLSELQKVDSTIHRATLWQLSDESPQTLAKLTVESGDRTLGGGRPGINSIQFAPSSREAVLCMTPSGEAGSRAEIWELGNAAKPAERTLAFGLPAKIGDVSSVVIAPQNEIITLHGSSAFCWNTQTGSLAKSYRSHGALTVAAFSPDGKMIATGSRSIKIWDARSGKAITKLETPHEGIVRSIAFLPNPTGDASASNLFVSGGDDGQIRAWRLDQQTLNFSEVPLLNDQPSTGRPLSLSVSNDGKNLLATTDLGEVIVYDLQSGSSRMLLSDPAIGAVRTGCFSPDGQYAAAAGDDRLARAWNLDNDDPPVIAQGHAEAIEDIAIFGTTRQNNQRLFTASQDRSVRVWDPRDPTNPTRGRELLELVGHQDGVTSVSLNPSGDVMVTAGRDGRVLLWSAASGRSVAGR</sequence>
<dbReference type="InterPro" id="IPR017441">
    <property type="entry name" value="Protein_kinase_ATP_BS"/>
</dbReference>
<dbReference type="SMART" id="SM00220">
    <property type="entry name" value="S_TKc"/>
    <property type="match status" value="1"/>
</dbReference>
<evidence type="ECO:0000259" key="9">
    <source>
        <dbReference type="PROSITE" id="PS50011"/>
    </source>
</evidence>
<dbReference type="SMART" id="SM00320">
    <property type="entry name" value="WD40"/>
    <property type="match status" value="15"/>
</dbReference>
<keyword evidence="4 6" id="KW-0067">ATP-binding</keyword>
<dbReference type="PROSITE" id="PS00108">
    <property type="entry name" value="PROTEIN_KINASE_ST"/>
    <property type="match status" value="1"/>
</dbReference>
<reference evidence="10 11" key="1">
    <citation type="submission" date="2017-05" db="EMBL/GenBank/DDBJ databases">
        <authorList>
            <person name="Varghese N."/>
            <person name="Submissions S."/>
        </authorList>
    </citation>
    <scope>NUCLEOTIDE SEQUENCE [LARGE SCALE GENOMIC DNA]</scope>
    <source>
        <strain evidence="10 11">DSM 25457</strain>
    </source>
</reference>
<dbReference type="PANTHER" id="PTHR44129">
    <property type="entry name" value="WD REPEAT-CONTAINING PROTEIN POP1"/>
    <property type="match status" value="1"/>
</dbReference>
<dbReference type="PROSITE" id="PS00678">
    <property type="entry name" value="WD_REPEATS_1"/>
    <property type="match status" value="1"/>
</dbReference>
<dbReference type="InterPro" id="IPR001680">
    <property type="entry name" value="WD40_rpt"/>
</dbReference>
<evidence type="ECO:0000256" key="7">
    <source>
        <dbReference type="SAM" id="Coils"/>
    </source>
</evidence>
<gene>
    <name evidence="10" type="ORF">SAMN06265222_105155</name>
</gene>
<feature type="repeat" description="WD" evidence="5">
    <location>
        <begin position="1335"/>
        <end position="1367"/>
    </location>
</feature>
<dbReference type="InterPro" id="IPR050349">
    <property type="entry name" value="WD_LIS1/nudF_dynein_reg"/>
</dbReference>
<evidence type="ECO:0000256" key="6">
    <source>
        <dbReference type="PROSITE-ProRule" id="PRU10141"/>
    </source>
</evidence>
<feature type="region of interest" description="Disordered" evidence="8">
    <location>
        <begin position="1127"/>
        <end position="1147"/>
    </location>
</feature>
<dbReference type="PRINTS" id="PR00320">
    <property type="entry name" value="GPROTEINBRPT"/>
</dbReference>
<feature type="repeat" description="WD" evidence="5">
    <location>
        <begin position="1427"/>
        <end position="1468"/>
    </location>
</feature>
<comment type="caution">
    <text evidence="10">The sequence shown here is derived from an EMBL/GenBank/DDBJ whole genome shotgun (WGS) entry which is preliminary data.</text>
</comment>
<dbReference type="SUPFAM" id="SSF50978">
    <property type="entry name" value="WD40 repeat-like"/>
    <property type="match status" value="3"/>
</dbReference>
<dbReference type="SUPFAM" id="SSF56112">
    <property type="entry name" value="Protein kinase-like (PK-like)"/>
    <property type="match status" value="1"/>
</dbReference>
<protein>
    <recommendedName>
        <fullName evidence="9">Protein kinase domain-containing protein</fullName>
    </recommendedName>
</protein>
<feature type="compositionally biased region" description="Acidic residues" evidence="8">
    <location>
        <begin position="73"/>
        <end position="83"/>
    </location>
</feature>
<dbReference type="Proteomes" id="UP001158067">
    <property type="component" value="Unassembled WGS sequence"/>
</dbReference>
<dbReference type="CDD" id="cd14014">
    <property type="entry name" value="STKc_PknB_like"/>
    <property type="match status" value="1"/>
</dbReference>
<dbReference type="PROSITE" id="PS00107">
    <property type="entry name" value="PROTEIN_KINASE_ATP"/>
    <property type="match status" value="1"/>
</dbReference>
<dbReference type="Gene3D" id="3.30.200.20">
    <property type="entry name" value="Phosphorylase Kinase, domain 1"/>
    <property type="match status" value="1"/>
</dbReference>
<feature type="binding site" evidence="6">
    <location>
        <position position="319"/>
    </location>
    <ligand>
        <name>ATP</name>
        <dbReference type="ChEBI" id="CHEBI:30616"/>
    </ligand>
</feature>
<dbReference type="Pfam" id="PF00400">
    <property type="entry name" value="WD40"/>
    <property type="match status" value="11"/>
</dbReference>
<feature type="compositionally biased region" description="Polar residues" evidence="8">
    <location>
        <begin position="1308"/>
        <end position="1327"/>
    </location>
</feature>
<dbReference type="InterPro" id="IPR011047">
    <property type="entry name" value="Quinoprotein_ADH-like_sf"/>
</dbReference>
<feature type="region of interest" description="Disordered" evidence="8">
    <location>
        <begin position="1"/>
        <end position="118"/>
    </location>
</feature>
<feature type="coiled-coil region" evidence="7">
    <location>
        <begin position="707"/>
        <end position="788"/>
    </location>
</feature>
<dbReference type="EMBL" id="FXUG01000005">
    <property type="protein sequence ID" value="SMP56426.1"/>
    <property type="molecule type" value="Genomic_DNA"/>
</dbReference>
<feature type="compositionally biased region" description="Acidic residues" evidence="8">
    <location>
        <begin position="14"/>
        <end position="29"/>
    </location>
</feature>
<dbReference type="InterPro" id="IPR036322">
    <property type="entry name" value="WD40_repeat_dom_sf"/>
</dbReference>
<evidence type="ECO:0000256" key="3">
    <source>
        <dbReference type="ARBA" id="ARBA00022741"/>
    </source>
</evidence>
<dbReference type="InterPro" id="IPR000719">
    <property type="entry name" value="Prot_kinase_dom"/>
</dbReference>
<dbReference type="CDD" id="cd00200">
    <property type="entry name" value="WD40"/>
    <property type="match status" value="1"/>
</dbReference>
<evidence type="ECO:0000313" key="11">
    <source>
        <dbReference type="Proteomes" id="UP001158067"/>
    </source>
</evidence>
<feature type="domain" description="Protein kinase" evidence="9">
    <location>
        <begin position="290"/>
        <end position="565"/>
    </location>
</feature>
<feature type="repeat" description="WD" evidence="5">
    <location>
        <begin position="956"/>
        <end position="996"/>
    </location>
</feature>
<feature type="region of interest" description="Disordered" evidence="8">
    <location>
        <begin position="1308"/>
        <end position="1334"/>
    </location>
</feature>
<dbReference type="Pfam" id="PF00069">
    <property type="entry name" value="Pkinase"/>
    <property type="match status" value="1"/>
</dbReference>
<feature type="compositionally biased region" description="Basic and acidic residues" evidence="8">
    <location>
        <begin position="1"/>
        <end position="13"/>
    </location>
</feature>
<keyword evidence="11" id="KW-1185">Reference proteome</keyword>
<name>A0ABY1Q429_9BACT</name>
<dbReference type="PROSITE" id="PS50011">
    <property type="entry name" value="PROTEIN_KINASE_DOM"/>
    <property type="match status" value="1"/>
</dbReference>
<feature type="repeat" description="WD" evidence="5">
    <location>
        <begin position="1897"/>
        <end position="1938"/>
    </location>
</feature>